<keyword evidence="6 14" id="KW-1133">Transmembrane helix</keyword>
<dbReference type="PANTHER" id="PTHR24242">
    <property type="entry name" value="G-PROTEIN COUPLED RECEPTOR"/>
    <property type="match status" value="1"/>
</dbReference>
<evidence type="ECO:0000256" key="14">
    <source>
        <dbReference type="RuleBase" id="RU363047"/>
    </source>
</evidence>
<keyword evidence="9" id="KW-1015">Disulfide bond</keyword>
<evidence type="ECO:0000256" key="2">
    <source>
        <dbReference type="ARBA" id="ARBA00022475"/>
    </source>
</evidence>
<keyword evidence="12 13" id="KW-0807">Transducer</keyword>
<dbReference type="InterPro" id="IPR017452">
    <property type="entry name" value="GPCR_Rhodpsn_7TM"/>
</dbReference>
<dbReference type="InterPro" id="IPR050939">
    <property type="entry name" value="Olfactory_GPCR1"/>
</dbReference>
<feature type="transmembrane region" description="Helical" evidence="14">
    <location>
        <begin position="118"/>
        <end position="140"/>
    </location>
</feature>
<dbReference type="GeneTree" id="ENSGT00940000161369"/>
<dbReference type="InterPro" id="IPR000276">
    <property type="entry name" value="GPCR_Rhodpsn"/>
</dbReference>
<dbReference type="PRINTS" id="PR00245">
    <property type="entry name" value="OLFACTORYR"/>
</dbReference>
<reference evidence="16" key="1">
    <citation type="submission" date="2025-08" db="UniProtKB">
        <authorList>
            <consortium name="Ensembl"/>
        </authorList>
    </citation>
    <scope>IDENTIFICATION</scope>
</reference>
<dbReference type="Gene3D" id="1.20.1070.10">
    <property type="entry name" value="Rhodopsin 7-helix transmembrane proteins"/>
    <property type="match status" value="3"/>
</dbReference>
<protein>
    <recommendedName>
        <fullName evidence="14">Olfactory receptor</fullName>
    </recommendedName>
</protein>
<feature type="transmembrane region" description="Helical" evidence="14">
    <location>
        <begin position="161"/>
        <end position="183"/>
    </location>
</feature>
<evidence type="ECO:0000313" key="16">
    <source>
        <dbReference type="Ensembl" id="ENSECRP00000021819.1"/>
    </source>
</evidence>
<evidence type="ECO:0000256" key="5">
    <source>
        <dbReference type="ARBA" id="ARBA00022725"/>
    </source>
</evidence>
<evidence type="ECO:0000256" key="11">
    <source>
        <dbReference type="ARBA" id="ARBA00023180"/>
    </source>
</evidence>
<proteinExistence type="inferred from homology"/>
<dbReference type="InterPro" id="IPR000725">
    <property type="entry name" value="Olfact_rcpt"/>
</dbReference>
<dbReference type="AlphaFoldDB" id="A0A8C4STA8"/>
<feature type="transmembrane region" description="Helical" evidence="14">
    <location>
        <begin position="82"/>
        <end position="106"/>
    </location>
</feature>
<evidence type="ECO:0000256" key="8">
    <source>
        <dbReference type="ARBA" id="ARBA00023136"/>
    </source>
</evidence>
<evidence type="ECO:0000256" key="12">
    <source>
        <dbReference type="ARBA" id="ARBA00023224"/>
    </source>
</evidence>
<keyword evidence="10 13" id="KW-0675">Receptor</keyword>
<accession>A0A8C4STA8</accession>
<dbReference type="PRINTS" id="PR00237">
    <property type="entry name" value="GPCRRHODOPSN"/>
</dbReference>
<evidence type="ECO:0000256" key="1">
    <source>
        <dbReference type="ARBA" id="ARBA00004651"/>
    </source>
</evidence>
<feature type="domain" description="G-protein coupled receptors family 1 profile" evidence="15">
    <location>
        <begin position="62"/>
        <end position="374"/>
    </location>
</feature>
<keyword evidence="2 14" id="KW-1003">Cell membrane</keyword>
<keyword evidence="7 13" id="KW-0297">G-protein coupled receptor</keyword>
<organism evidence="16 17">
    <name type="scientific">Erpetoichthys calabaricus</name>
    <name type="common">Rope fish</name>
    <name type="synonym">Calamoichthys calabaricus</name>
    <dbReference type="NCBI Taxonomy" id="27687"/>
    <lineage>
        <taxon>Eukaryota</taxon>
        <taxon>Metazoa</taxon>
        <taxon>Chordata</taxon>
        <taxon>Craniata</taxon>
        <taxon>Vertebrata</taxon>
        <taxon>Euteleostomi</taxon>
        <taxon>Actinopterygii</taxon>
        <taxon>Polypteriformes</taxon>
        <taxon>Polypteridae</taxon>
        <taxon>Erpetoichthys</taxon>
    </lineage>
</organism>
<keyword evidence="11" id="KW-0325">Glycoprotein</keyword>
<evidence type="ECO:0000256" key="13">
    <source>
        <dbReference type="RuleBase" id="RU000688"/>
    </source>
</evidence>
<feature type="transmembrane region" description="Helical" evidence="14">
    <location>
        <begin position="320"/>
        <end position="343"/>
    </location>
</feature>
<keyword evidence="4 13" id="KW-0812">Transmembrane</keyword>
<dbReference type="Pfam" id="PF00001">
    <property type="entry name" value="7tm_1"/>
    <property type="match status" value="1"/>
</dbReference>
<evidence type="ECO:0000256" key="7">
    <source>
        <dbReference type="ARBA" id="ARBA00023040"/>
    </source>
</evidence>
<dbReference type="CDD" id="cd00637">
    <property type="entry name" value="7tm_classA_rhodopsin-like"/>
    <property type="match status" value="1"/>
</dbReference>
<dbReference type="SMART" id="SM01381">
    <property type="entry name" value="7TM_GPCR_Srsx"/>
    <property type="match status" value="1"/>
</dbReference>
<dbReference type="PANTHER" id="PTHR24242:SF359">
    <property type="entry name" value="ODORANT RECEPTOR-RELATED"/>
    <property type="match status" value="1"/>
</dbReference>
<dbReference type="PROSITE" id="PS00237">
    <property type="entry name" value="G_PROTEIN_RECEP_F1_1"/>
    <property type="match status" value="1"/>
</dbReference>
<comment type="subcellular location">
    <subcellularLocation>
        <location evidence="1 14">Cell membrane</location>
        <topology evidence="1 14">Multi-pass membrane protein</topology>
    </subcellularLocation>
</comment>
<dbReference type="Ensembl" id="ENSECRT00000022289.1">
    <property type="protein sequence ID" value="ENSECRP00000021819.1"/>
    <property type="gene ID" value="ENSECRG00000014735.1"/>
</dbReference>
<evidence type="ECO:0000256" key="6">
    <source>
        <dbReference type="ARBA" id="ARBA00022989"/>
    </source>
</evidence>
<keyword evidence="3 14" id="KW-0716">Sensory transduction</keyword>
<evidence type="ECO:0000313" key="17">
    <source>
        <dbReference type="Proteomes" id="UP000694620"/>
    </source>
</evidence>
<dbReference type="GO" id="GO:0004984">
    <property type="term" value="F:olfactory receptor activity"/>
    <property type="evidence" value="ECO:0007669"/>
    <property type="project" value="InterPro"/>
</dbReference>
<keyword evidence="5 14" id="KW-0552">Olfaction</keyword>
<sequence length="400" mass="44625">MSALQKIPNLGIKPEVQIRRILGMNHTSLAVSEFVLKCEMDAQQKSYTTPVLTMVYLVTLFGNFLVILVIKMNHHLQTPMYLYIAALATLDLLNSTSIAPTIIAALLDVSPVQSGLCLFQMILVLYLEAVESLLLALMACDRYVAIVHPLRYSSLVTNKTVWVALMLLNIIPAIFMLPFIVFVTDTNLIPKMLAVLLDSPEIASGPCILQMFLVLHLEAVESLLFALMACDRYVAVVHPLRYPSLITNKIVWVGVFISNVVGTLALVPYLVFVHELPFCRTRVLPYCFCDYATMVNIACTEEIAYAALSISSIDGKKKVFSTLGTHLLVVGLFYLPLLISYMLPGIGIKLSTEAYNTMVIVSNVVPPMMNPLIYSFRNKEIKGSIQRLFKWKVTPETGRR</sequence>
<feature type="transmembrane region" description="Helical" evidence="14">
    <location>
        <begin position="355"/>
        <end position="376"/>
    </location>
</feature>
<dbReference type="GO" id="GO:0004930">
    <property type="term" value="F:G protein-coupled receptor activity"/>
    <property type="evidence" value="ECO:0007669"/>
    <property type="project" value="UniProtKB-KW"/>
</dbReference>
<evidence type="ECO:0000259" key="15">
    <source>
        <dbReference type="PROSITE" id="PS50262"/>
    </source>
</evidence>
<evidence type="ECO:0000256" key="4">
    <source>
        <dbReference type="ARBA" id="ARBA00022692"/>
    </source>
</evidence>
<name>A0A8C4STA8_ERPCA</name>
<evidence type="ECO:0000256" key="9">
    <source>
        <dbReference type="ARBA" id="ARBA00023157"/>
    </source>
</evidence>
<evidence type="ECO:0000256" key="10">
    <source>
        <dbReference type="ARBA" id="ARBA00023170"/>
    </source>
</evidence>
<dbReference type="GO" id="GO:0005886">
    <property type="term" value="C:plasma membrane"/>
    <property type="evidence" value="ECO:0007669"/>
    <property type="project" value="UniProtKB-SubCell"/>
</dbReference>
<keyword evidence="17" id="KW-1185">Reference proteome</keyword>
<feature type="transmembrane region" description="Helical" evidence="14">
    <location>
        <begin position="51"/>
        <end position="70"/>
    </location>
</feature>
<feature type="transmembrane region" description="Helical" evidence="14">
    <location>
        <begin position="250"/>
        <end position="271"/>
    </location>
</feature>
<comment type="similarity">
    <text evidence="13">Belongs to the G-protein coupled receptor 1 family.</text>
</comment>
<reference evidence="16" key="2">
    <citation type="submission" date="2025-09" db="UniProtKB">
        <authorList>
            <consortium name="Ensembl"/>
        </authorList>
    </citation>
    <scope>IDENTIFICATION</scope>
</reference>
<keyword evidence="8 14" id="KW-0472">Membrane</keyword>
<dbReference type="PROSITE" id="PS50262">
    <property type="entry name" value="G_PROTEIN_RECEP_F1_2"/>
    <property type="match status" value="1"/>
</dbReference>
<evidence type="ECO:0000256" key="3">
    <source>
        <dbReference type="ARBA" id="ARBA00022606"/>
    </source>
</evidence>
<dbReference type="Proteomes" id="UP000694620">
    <property type="component" value="Unassembled WGS sequence"/>
</dbReference>
<dbReference type="SUPFAM" id="SSF81321">
    <property type="entry name" value="Family A G protein-coupled receptor-like"/>
    <property type="match status" value="2"/>
</dbReference>
<dbReference type="Pfam" id="PF13853">
    <property type="entry name" value="7tm_4"/>
    <property type="match status" value="2"/>
</dbReference>